<dbReference type="Proteomes" id="UP000786693">
    <property type="component" value="Unassembled WGS sequence"/>
</dbReference>
<keyword evidence="1" id="KW-1133">Transmembrane helix</keyword>
<protein>
    <submittedName>
        <fullName evidence="2">RdxH</fullName>
    </submittedName>
</protein>
<evidence type="ECO:0000256" key="1">
    <source>
        <dbReference type="SAM" id="Phobius"/>
    </source>
</evidence>
<keyword evidence="3" id="KW-1185">Reference proteome</keyword>
<gene>
    <name evidence="2" type="primary">rdxH</name>
    <name evidence="2" type="ORF">JANAI62_12740</name>
</gene>
<comment type="caution">
    <text evidence="2">The sequence shown here is derived from an EMBL/GenBank/DDBJ whole genome shotgun (WGS) entry which is preliminary data.</text>
</comment>
<dbReference type="RefSeq" id="WP_220748171.1">
    <property type="nucleotide sequence ID" value="NZ_BPFH01000002.1"/>
</dbReference>
<dbReference type="Pfam" id="PF05751">
    <property type="entry name" value="FixH"/>
    <property type="match status" value="1"/>
</dbReference>
<evidence type="ECO:0000313" key="2">
    <source>
        <dbReference type="EMBL" id="GIT94651.1"/>
    </source>
</evidence>
<organism evidence="2 3">
    <name type="scientific">Jannaschia pagri</name>
    <dbReference type="NCBI Taxonomy" id="2829797"/>
    <lineage>
        <taxon>Bacteria</taxon>
        <taxon>Pseudomonadati</taxon>
        <taxon>Pseudomonadota</taxon>
        <taxon>Alphaproteobacteria</taxon>
        <taxon>Rhodobacterales</taxon>
        <taxon>Roseobacteraceae</taxon>
        <taxon>Jannaschia</taxon>
    </lineage>
</organism>
<evidence type="ECO:0000313" key="3">
    <source>
        <dbReference type="Proteomes" id="UP000786693"/>
    </source>
</evidence>
<keyword evidence="1" id="KW-0472">Membrane</keyword>
<reference evidence="2 3" key="1">
    <citation type="submission" date="2021-05" db="EMBL/GenBank/DDBJ databases">
        <title>Bacteria Genome sequencing.</title>
        <authorList>
            <person name="Takabe Y."/>
            <person name="Nakajima Y."/>
            <person name="Suzuki S."/>
            <person name="Shiozaki T."/>
        </authorList>
    </citation>
    <scope>NUCLEOTIDE SEQUENCE [LARGE SCALE GENOMIC DNA]</scope>
    <source>
        <strain evidence="2 3">AI_62</strain>
    </source>
</reference>
<dbReference type="InterPro" id="IPR008620">
    <property type="entry name" value="FixH"/>
</dbReference>
<dbReference type="PIRSF" id="PIRSF011386">
    <property type="entry name" value="FixH"/>
    <property type="match status" value="1"/>
</dbReference>
<proteinExistence type="predicted"/>
<feature type="transmembrane region" description="Helical" evidence="1">
    <location>
        <begin position="12"/>
        <end position="32"/>
    </location>
</feature>
<accession>A0ABQ4NJX4</accession>
<name>A0ABQ4NJX4_9RHOB</name>
<sequence>MTVLTGRKVLGMFVLGFGTIITVNLTLAYNAVHTFPGLETKNSYVASQAFDRDRAAQEALGWTATVSLQGTDLQLDLRDRSGAPITDVELGGILGRATNVADDQHPVWWFDGDTWHAHADLEPGNWDLRLVATRGTDRFRKRLKVRVVR</sequence>
<keyword evidence="1" id="KW-0812">Transmembrane</keyword>
<dbReference type="EMBL" id="BPFH01000002">
    <property type="protein sequence ID" value="GIT94651.1"/>
    <property type="molecule type" value="Genomic_DNA"/>
</dbReference>
<dbReference type="InterPro" id="IPR018037">
    <property type="entry name" value="FixH_proteobacterial"/>
</dbReference>